<dbReference type="GeneID" id="73350927"/>
<dbReference type="KEGG" id="clup:CLUP02_17001"/>
<keyword evidence="2" id="KW-1185">Reference proteome</keyword>
<gene>
    <name evidence="1" type="ORF">CLUP02_17001</name>
</gene>
<name>A0A9Q8TB85_9PEZI</name>
<dbReference type="RefSeq" id="XP_049153064.1">
    <property type="nucleotide sequence ID" value="XM_049295917.1"/>
</dbReference>
<protein>
    <submittedName>
        <fullName evidence="1">Uncharacterized protein</fullName>
    </submittedName>
</protein>
<sequence length="114" mass="12289">MLHFLAVRKQMAQALGNMPSLAGKLLRAPVTGRTPCSANVACATPPEGPSLDDQSVINGKIMLGALSGSICVMLPLRTPQGSEHLTTIDEDELAHLQIRPFGRLERLLGFRNKM</sequence>
<reference evidence="1" key="1">
    <citation type="journal article" date="2021" name="Mol. Plant Microbe Interact.">
        <title>Complete Genome Sequence of the Plant-Pathogenic Fungus Colletotrichum lupini.</title>
        <authorList>
            <person name="Baroncelli R."/>
            <person name="Pensec F."/>
            <person name="Da Lio D."/>
            <person name="Boufleur T."/>
            <person name="Vicente I."/>
            <person name="Sarrocco S."/>
            <person name="Picot A."/>
            <person name="Baraldi E."/>
            <person name="Sukno S."/>
            <person name="Thon M."/>
            <person name="Le Floch G."/>
        </authorList>
    </citation>
    <scope>NUCLEOTIDE SEQUENCE</scope>
    <source>
        <strain evidence="1">IMI 504893</strain>
    </source>
</reference>
<accession>A0A9Q8TB85</accession>
<evidence type="ECO:0000313" key="2">
    <source>
        <dbReference type="Proteomes" id="UP000830671"/>
    </source>
</evidence>
<proteinExistence type="predicted"/>
<dbReference type="EMBL" id="CP019481">
    <property type="protein sequence ID" value="UQC91466.1"/>
    <property type="molecule type" value="Genomic_DNA"/>
</dbReference>
<dbReference type="Proteomes" id="UP000830671">
    <property type="component" value="Chromosome 9"/>
</dbReference>
<organism evidence="1 2">
    <name type="scientific">Colletotrichum lupini</name>
    <dbReference type="NCBI Taxonomy" id="145971"/>
    <lineage>
        <taxon>Eukaryota</taxon>
        <taxon>Fungi</taxon>
        <taxon>Dikarya</taxon>
        <taxon>Ascomycota</taxon>
        <taxon>Pezizomycotina</taxon>
        <taxon>Sordariomycetes</taxon>
        <taxon>Hypocreomycetidae</taxon>
        <taxon>Glomerellales</taxon>
        <taxon>Glomerellaceae</taxon>
        <taxon>Colletotrichum</taxon>
        <taxon>Colletotrichum acutatum species complex</taxon>
    </lineage>
</organism>
<dbReference type="AlphaFoldDB" id="A0A9Q8TB85"/>
<evidence type="ECO:0000313" key="1">
    <source>
        <dbReference type="EMBL" id="UQC91466.1"/>
    </source>
</evidence>